<protein>
    <recommendedName>
        <fullName evidence="5 15">Hypoxanthine phosphoribosyltransferase</fullName>
        <ecNumber evidence="5 15">2.4.2.8</ecNumber>
    </recommendedName>
</protein>
<comment type="similarity">
    <text evidence="4 15">Belongs to the purine/pyrimidine phosphoribosyltransferase family.</text>
</comment>
<keyword evidence="8 15" id="KW-0808">Transferase</keyword>
<dbReference type="UniPathway" id="UPA00591">
    <property type="reaction ID" value="UER00648"/>
</dbReference>
<evidence type="ECO:0000256" key="2">
    <source>
        <dbReference type="ARBA" id="ARBA00004496"/>
    </source>
</evidence>
<keyword evidence="12 15" id="KW-0460">Magnesium</keyword>
<dbReference type="GO" id="GO:0004422">
    <property type="term" value="F:hypoxanthine phosphoribosyltransferase activity"/>
    <property type="evidence" value="ECO:0007669"/>
    <property type="project" value="InterPro"/>
</dbReference>
<evidence type="ECO:0000256" key="11">
    <source>
        <dbReference type="ARBA" id="ARBA00022741"/>
    </source>
</evidence>
<dbReference type="Proteomes" id="UP000285961">
    <property type="component" value="Unassembled WGS sequence"/>
</dbReference>
<keyword evidence="7 15" id="KW-0328">Glycosyltransferase</keyword>
<evidence type="ECO:0000313" key="18">
    <source>
        <dbReference type="Proteomes" id="UP000285961"/>
    </source>
</evidence>
<dbReference type="SUPFAM" id="SSF53271">
    <property type="entry name" value="PRTase-like"/>
    <property type="match status" value="1"/>
</dbReference>
<keyword evidence="10 15" id="KW-0660">Purine salvage</keyword>
<dbReference type="Gene3D" id="3.40.50.2020">
    <property type="match status" value="1"/>
</dbReference>
<keyword evidence="11 15" id="KW-0547">Nucleotide-binding</keyword>
<evidence type="ECO:0000256" key="5">
    <source>
        <dbReference type="ARBA" id="ARBA00011895"/>
    </source>
</evidence>
<evidence type="ECO:0000256" key="7">
    <source>
        <dbReference type="ARBA" id="ARBA00022676"/>
    </source>
</evidence>
<dbReference type="InterPro" id="IPR005904">
    <property type="entry name" value="Hxn_phspho_trans"/>
</dbReference>
<dbReference type="PANTHER" id="PTHR43340:SF1">
    <property type="entry name" value="HYPOXANTHINE PHOSPHORIBOSYLTRANSFERASE"/>
    <property type="match status" value="1"/>
</dbReference>
<sequence>MSEANERLKELISEQRIAEAVQRLAAEIRHDVKGRTPVLIGVLKGAFMFMADLVRVLGEPVELDFIRISTYGRSDSPIREPTIACDITLDVKGRDVIVVEDIVDTGSSLNYLVKHLAARCPRSLKIAALIDKRGRRHCEVKVDYVGIPLECGFIVGYGIDYAERYRYLPAICELKKKE</sequence>
<comment type="catalytic activity">
    <reaction evidence="14">
        <text>IMP + diphosphate = hypoxanthine + 5-phospho-alpha-D-ribose 1-diphosphate</text>
        <dbReference type="Rhea" id="RHEA:17973"/>
        <dbReference type="ChEBI" id="CHEBI:17368"/>
        <dbReference type="ChEBI" id="CHEBI:33019"/>
        <dbReference type="ChEBI" id="CHEBI:58017"/>
        <dbReference type="ChEBI" id="CHEBI:58053"/>
        <dbReference type="EC" id="2.4.2.8"/>
    </reaction>
    <physiologicalReaction direction="right-to-left" evidence="14">
        <dbReference type="Rhea" id="RHEA:17975"/>
    </physiologicalReaction>
</comment>
<accession>A0A419ES59</accession>
<comment type="cofactor">
    <cofactor evidence="1 15">
        <name>Mg(2+)</name>
        <dbReference type="ChEBI" id="CHEBI:18420"/>
    </cofactor>
</comment>
<dbReference type="CDD" id="cd06223">
    <property type="entry name" value="PRTases_typeI"/>
    <property type="match status" value="1"/>
</dbReference>
<proteinExistence type="inferred from homology"/>
<reference evidence="17 18" key="1">
    <citation type="journal article" date="2017" name="ISME J.">
        <title>Energy and carbon metabolisms in a deep terrestrial subsurface fluid microbial community.</title>
        <authorList>
            <person name="Momper L."/>
            <person name="Jungbluth S.P."/>
            <person name="Lee M.D."/>
            <person name="Amend J.P."/>
        </authorList>
    </citation>
    <scope>NUCLEOTIDE SEQUENCE [LARGE SCALE GENOMIC DNA]</scope>
    <source>
        <strain evidence="17">SURF_17</strain>
    </source>
</reference>
<evidence type="ECO:0000256" key="3">
    <source>
        <dbReference type="ARBA" id="ARBA00004669"/>
    </source>
</evidence>
<evidence type="ECO:0000256" key="6">
    <source>
        <dbReference type="ARBA" id="ARBA00022490"/>
    </source>
</evidence>
<evidence type="ECO:0000256" key="4">
    <source>
        <dbReference type="ARBA" id="ARBA00008391"/>
    </source>
</evidence>
<comment type="pathway">
    <text evidence="3 15">Purine metabolism; IMP biosynthesis via salvage pathway; IMP from hypoxanthine: step 1/1.</text>
</comment>
<dbReference type="GO" id="GO:0052657">
    <property type="term" value="F:guanine phosphoribosyltransferase activity"/>
    <property type="evidence" value="ECO:0007669"/>
    <property type="project" value="RHEA"/>
</dbReference>
<dbReference type="PANTHER" id="PTHR43340">
    <property type="entry name" value="HYPOXANTHINE-GUANINE PHOSPHORIBOSYLTRANSFERASE"/>
    <property type="match status" value="1"/>
</dbReference>
<dbReference type="EMBL" id="QZKI01000118">
    <property type="protein sequence ID" value="RJP66265.1"/>
    <property type="molecule type" value="Genomic_DNA"/>
</dbReference>
<evidence type="ECO:0000256" key="13">
    <source>
        <dbReference type="ARBA" id="ARBA00048811"/>
    </source>
</evidence>
<keyword evidence="9 15" id="KW-0479">Metal-binding</keyword>
<evidence type="ECO:0000313" key="17">
    <source>
        <dbReference type="EMBL" id="RJP66265.1"/>
    </source>
</evidence>
<dbReference type="GO" id="GO:0006178">
    <property type="term" value="P:guanine salvage"/>
    <property type="evidence" value="ECO:0007669"/>
    <property type="project" value="TreeGrafter"/>
</dbReference>
<evidence type="ECO:0000256" key="9">
    <source>
        <dbReference type="ARBA" id="ARBA00022723"/>
    </source>
</evidence>
<evidence type="ECO:0000256" key="12">
    <source>
        <dbReference type="ARBA" id="ARBA00022842"/>
    </source>
</evidence>
<feature type="domain" description="Phosphoribosyltransferase" evidence="16">
    <location>
        <begin position="12"/>
        <end position="161"/>
    </location>
</feature>
<evidence type="ECO:0000256" key="8">
    <source>
        <dbReference type="ARBA" id="ARBA00022679"/>
    </source>
</evidence>
<evidence type="ECO:0000256" key="1">
    <source>
        <dbReference type="ARBA" id="ARBA00001946"/>
    </source>
</evidence>
<evidence type="ECO:0000256" key="10">
    <source>
        <dbReference type="ARBA" id="ARBA00022726"/>
    </source>
</evidence>
<keyword evidence="6 15" id="KW-0963">Cytoplasm</keyword>
<dbReference type="GO" id="GO:0046100">
    <property type="term" value="P:hypoxanthine metabolic process"/>
    <property type="evidence" value="ECO:0007669"/>
    <property type="project" value="TreeGrafter"/>
</dbReference>
<name>A0A419ES59_9BACT</name>
<comment type="subcellular location">
    <subcellularLocation>
        <location evidence="2 15">Cytoplasm</location>
    </subcellularLocation>
</comment>
<dbReference type="GO" id="GO:0000166">
    <property type="term" value="F:nucleotide binding"/>
    <property type="evidence" value="ECO:0007669"/>
    <property type="project" value="UniProtKB-KW"/>
</dbReference>
<organism evidence="17 18">
    <name type="scientific">Candidatus Abyssobacteria bacterium SURF_17</name>
    <dbReference type="NCBI Taxonomy" id="2093361"/>
    <lineage>
        <taxon>Bacteria</taxon>
        <taxon>Pseudomonadati</taxon>
        <taxon>Candidatus Hydrogenedentota</taxon>
        <taxon>Candidatus Abyssobacteria</taxon>
    </lineage>
</organism>
<dbReference type="GO" id="GO:0000287">
    <property type="term" value="F:magnesium ion binding"/>
    <property type="evidence" value="ECO:0007669"/>
    <property type="project" value="TreeGrafter"/>
</dbReference>
<dbReference type="Pfam" id="PF00156">
    <property type="entry name" value="Pribosyltran"/>
    <property type="match status" value="1"/>
</dbReference>
<dbReference type="AlphaFoldDB" id="A0A419ES59"/>
<dbReference type="GO" id="GO:0005829">
    <property type="term" value="C:cytosol"/>
    <property type="evidence" value="ECO:0007669"/>
    <property type="project" value="TreeGrafter"/>
</dbReference>
<comment type="catalytic activity">
    <reaction evidence="13">
        <text>GMP + diphosphate = guanine + 5-phospho-alpha-D-ribose 1-diphosphate</text>
        <dbReference type="Rhea" id="RHEA:25424"/>
        <dbReference type="ChEBI" id="CHEBI:16235"/>
        <dbReference type="ChEBI" id="CHEBI:33019"/>
        <dbReference type="ChEBI" id="CHEBI:58017"/>
        <dbReference type="ChEBI" id="CHEBI:58115"/>
        <dbReference type="EC" id="2.4.2.8"/>
    </reaction>
    <physiologicalReaction direction="right-to-left" evidence="13">
        <dbReference type="Rhea" id="RHEA:25426"/>
    </physiologicalReaction>
</comment>
<dbReference type="NCBIfam" id="TIGR01203">
    <property type="entry name" value="HGPRTase"/>
    <property type="match status" value="1"/>
</dbReference>
<comment type="caution">
    <text evidence="17">The sequence shown here is derived from an EMBL/GenBank/DDBJ whole genome shotgun (WGS) entry which is preliminary data.</text>
</comment>
<dbReference type="GO" id="GO:0006166">
    <property type="term" value="P:purine ribonucleoside salvage"/>
    <property type="evidence" value="ECO:0007669"/>
    <property type="project" value="UniProtKB-KW"/>
</dbReference>
<gene>
    <name evidence="17" type="primary">hpt</name>
    <name evidence="17" type="ORF">C4532_16400</name>
</gene>
<dbReference type="InterPro" id="IPR050408">
    <property type="entry name" value="HGPRT"/>
</dbReference>
<evidence type="ECO:0000256" key="14">
    <source>
        <dbReference type="ARBA" id="ARBA00049402"/>
    </source>
</evidence>
<dbReference type="EC" id="2.4.2.8" evidence="5 15"/>
<evidence type="ECO:0000256" key="15">
    <source>
        <dbReference type="RuleBase" id="RU364099"/>
    </source>
</evidence>
<dbReference type="InterPro" id="IPR029057">
    <property type="entry name" value="PRTase-like"/>
</dbReference>
<dbReference type="GO" id="GO:0032263">
    <property type="term" value="P:GMP salvage"/>
    <property type="evidence" value="ECO:0007669"/>
    <property type="project" value="TreeGrafter"/>
</dbReference>
<evidence type="ECO:0000259" key="16">
    <source>
        <dbReference type="Pfam" id="PF00156"/>
    </source>
</evidence>
<dbReference type="GO" id="GO:0032264">
    <property type="term" value="P:IMP salvage"/>
    <property type="evidence" value="ECO:0007669"/>
    <property type="project" value="UniProtKB-UniPathway"/>
</dbReference>
<dbReference type="InterPro" id="IPR000836">
    <property type="entry name" value="PRTase_dom"/>
</dbReference>